<dbReference type="GO" id="GO:0030001">
    <property type="term" value="P:metal ion transport"/>
    <property type="evidence" value="ECO:0007669"/>
    <property type="project" value="TreeGrafter"/>
</dbReference>
<evidence type="ECO:0000256" key="4">
    <source>
        <dbReference type="ARBA" id="ARBA00023065"/>
    </source>
</evidence>
<feature type="domain" description="Calx-beta" evidence="5">
    <location>
        <begin position="233"/>
        <end position="332"/>
    </location>
</feature>
<dbReference type="SUPFAM" id="SSF141072">
    <property type="entry name" value="CalX-like"/>
    <property type="match status" value="3"/>
</dbReference>
<protein>
    <recommendedName>
        <fullName evidence="5">Calx-beta domain-containing protein</fullName>
    </recommendedName>
</protein>
<dbReference type="EMBL" id="CASHTH010002629">
    <property type="protein sequence ID" value="CAI8032792.1"/>
    <property type="molecule type" value="Genomic_DNA"/>
</dbReference>
<feature type="domain" description="Calx-beta" evidence="5">
    <location>
        <begin position="119"/>
        <end position="219"/>
    </location>
</feature>
<evidence type="ECO:0000313" key="7">
    <source>
        <dbReference type="Proteomes" id="UP001174909"/>
    </source>
</evidence>
<gene>
    <name evidence="6" type="ORF">GBAR_LOCUS18520</name>
</gene>
<dbReference type="AlphaFoldDB" id="A0AA35SPD1"/>
<evidence type="ECO:0000256" key="1">
    <source>
        <dbReference type="ARBA" id="ARBA00022729"/>
    </source>
</evidence>
<reference evidence="6" key="1">
    <citation type="submission" date="2023-03" db="EMBL/GenBank/DDBJ databases">
        <authorList>
            <person name="Steffen K."/>
            <person name="Cardenas P."/>
        </authorList>
    </citation>
    <scope>NUCLEOTIDE SEQUENCE</scope>
</reference>
<dbReference type="GO" id="GO:0016020">
    <property type="term" value="C:membrane"/>
    <property type="evidence" value="ECO:0007669"/>
    <property type="project" value="InterPro"/>
</dbReference>
<accession>A0AA35SPD1</accession>
<dbReference type="InterPro" id="IPR003644">
    <property type="entry name" value="Calx_beta"/>
</dbReference>
<dbReference type="Gene3D" id="2.60.40.2030">
    <property type="match status" value="3"/>
</dbReference>
<sequence>MPDPPTCERITVRFALPSYTFTESGVQGSIDVIRTGVPSSPFSIRVTGGPSTQPNIEQSAPVINELITFLAGPGAPDTITITFPLTDDDVALEEIERFFVGLMVENPDSGVIITQPERTQINVLDDDGVTVEFGSPEASFNESDGVYRMCIVKDRETAQRVTVQITDTPGTADRNQDYSPVPLRLVSIEPDNLRTCFTGLIIDDLIGGEGVEFFNLNIPSPTQPGVNVGLDITTINIIDDDVVTVVMVRPTQPVPEVSGEATVCARKDIATAGPVDAIITTSPGKAADGSDYVGGSYTVTFGPEPNAIACATIGIVVDGVFEDIENFDTNLLPPGTGNVVVGPQDTTIVLIDDLGDDVVNDTLIGDPLLTVPLPENSLVAVPGVREASLCYEVHGKDDAWFNVLSDGCVSVNAHYFRFDDNFNFVDKIAIRAVDERGNCKNILIDLNGCSTSIDGTVVQATAPYCTDGVFVRPSRQANRVRVSVPNCNETSNLVMWTICQRNTLMDPFDMMRTYTVDMLKFVIARGSSLGASSHGIIGQFWNIPISLSIYSGEAADAEYGQRYMIQVNHPDSEPRIFTGLLADYSWERDRSSCFYVGNRQAGTIMEVQDPNDPVIEGSYSDYETASDFSTDFKFSHFDEGRCL</sequence>
<dbReference type="InterPro" id="IPR038081">
    <property type="entry name" value="CalX-like_sf"/>
</dbReference>
<keyword evidence="3" id="KW-0106">Calcium</keyword>
<dbReference type="SMART" id="SM00237">
    <property type="entry name" value="Calx_beta"/>
    <property type="match status" value="3"/>
</dbReference>
<keyword evidence="4" id="KW-0813">Transport</keyword>
<organism evidence="6 7">
    <name type="scientific">Geodia barretti</name>
    <name type="common">Barrett's horny sponge</name>
    <dbReference type="NCBI Taxonomy" id="519541"/>
    <lineage>
        <taxon>Eukaryota</taxon>
        <taxon>Metazoa</taxon>
        <taxon>Porifera</taxon>
        <taxon>Demospongiae</taxon>
        <taxon>Heteroscleromorpha</taxon>
        <taxon>Tetractinellida</taxon>
        <taxon>Astrophorina</taxon>
        <taxon>Geodiidae</taxon>
        <taxon>Geodia</taxon>
    </lineage>
</organism>
<evidence type="ECO:0000313" key="6">
    <source>
        <dbReference type="EMBL" id="CAI8032792.1"/>
    </source>
</evidence>
<proteinExistence type="predicted"/>
<dbReference type="PANTHER" id="PTHR11878">
    <property type="entry name" value="SODIUM/CALCIUM EXCHANGER"/>
    <property type="match status" value="1"/>
</dbReference>
<keyword evidence="7" id="KW-1185">Reference proteome</keyword>
<keyword evidence="4" id="KW-0406">Ion transport</keyword>
<dbReference type="GO" id="GO:0007154">
    <property type="term" value="P:cell communication"/>
    <property type="evidence" value="ECO:0007669"/>
    <property type="project" value="InterPro"/>
</dbReference>
<evidence type="ECO:0000256" key="3">
    <source>
        <dbReference type="ARBA" id="ARBA00022837"/>
    </source>
</evidence>
<dbReference type="PANTHER" id="PTHR11878:SF65">
    <property type="entry name" value="NA_CA-EXCHANGE PROTEIN, ISOFORM G"/>
    <property type="match status" value="1"/>
</dbReference>
<evidence type="ECO:0000256" key="2">
    <source>
        <dbReference type="ARBA" id="ARBA00022737"/>
    </source>
</evidence>
<dbReference type="Proteomes" id="UP001174909">
    <property type="component" value="Unassembled WGS sequence"/>
</dbReference>
<comment type="caution">
    <text evidence="6">The sequence shown here is derived from an EMBL/GenBank/DDBJ whole genome shotgun (WGS) entry which is preliminary data.</text>
</comment>
<keyword evidence="1" id="KW-0732">Signal</keyword>
<evidence type="ECO:0000259" key="5">
    <source>
        <dbReference type="SMART" id="SM00237"/>
    </source>
</evidence>
<keyword evidence="2" id="KW-0677">Repeat</keyword>
<dbReference type="Pfam" id="PF03160">
    <property type="entry name" value="Calx-beta"/>
    <property type="match status" value="2"/>
</dbReference>
<dbReference type="InterPro" id="IPR051171">
    <property type="entry name" value="CaCA"/>
</dbReference>
<feature type="domain" description="Calx-beta" evidence="5">
    <location>
        <begin position="1"/>
        <end position="103"/>
    </location>
</feature>
<name>A0AA35SPD1_GEOBA</name>